<dbReference type="EMBL" id="MU005633">
    <property type="protein sequence ID" value="KAF2676521.1"/>
    <property type="molecule type" value="Genomic_DNA"/>
</dbReference>
<feature type="compositionally biased region" description="Basic and acidic residues" evidence="1">
    <location>
        <begin position="66"/>
        <end position="80"/>
    </location>
</feature>
<accession>A0A6G1IEX7</accession>
<evidence type="ECO:0000313" key="2">
    <source>
        <dbReference type="EMBL" id="KAF2676521.1"/>
    </source>
</evidence>
<proteinExistence type="predicted"/>
<name>A0A6G1IEX7_9PLEO</name>
<protein>
    <submittedName>
        <fullName evidence="2">Uncharacterized protein</fullName>
    </submittedName>
</protein>
<dbReference type="AlphaFoldDB" id="A0A6G1IEX7"/>
<evidence type="ECO:0000256" key="1">
    <source>
        <dbReference type="SAM" id="MobiDB-lite"/>
    </source>
</evidence>
<keyword evidence="3" id="KW-1185">Reference proteome</keyword>
<gene>
    <name evidence="2" type="ORF">K458DRAFT_396828</name>
</gene>
<organism evidence="2 3">
    <name type="scientific">Lentithecium fluviatile CBS 122367</name>
    <dbReference type="NCBI Taxonomy" id="1168545"/>
    <lineage>
        <taxon>Eukaryota</taxon>
        <taxon>Fungi</taxon>
        <taxon>Dikarya</taxon>
        <taxon>Ascomycota</taxon>
        <taxon>Pezizomycotina</taxon>
        <taxon>Dothideomycetes</taxon>
        <taxon>Pleosporomycetidae</taxon>
        <taxon>Pleosporales</taxon>
        <taxon>Massarineae</taxon>
        <taxon>Lentitheciaceae</taxon>
        <taxon>Lentithecium</taxon>
    </lineage>
</organism>
<sequence length="105" mass="12336">MPFDGECVVAAPRKEPIWSLQSNEPWLFDWTKRMWVLHSDRKRQQIKEEMEETEKTEDSEDDTEESQPKRARLDNSHQETDQASNLKETEDCAHHCLTSCKSNDG</sequence>
<feature type="region of interest" description="Disordered" evidence="1">
    <location>
        <begin position="43"/>
        <end position="88"/>
    </location>
</feature>
<dbReference type="Proteomes" id="UP000799291">
    <property type="component" value="Unassembled WGS sequence"/>
</dbReference>
<evidence type="ECO:0000313" key="3">
    <source>
        <dbReference type="Proteomes" id="UP000799291"/>
    </source>
</evidence>
<reference evidence="2" key="1">
    <citation type="journal article" date="2020" name="Stud. Mycol.">
        <title>101 Dothideomycetes genomes: a test case for predicting lifestyles and emergence of pathogens.</title>
        <authorList>
            <person name="Haridas S."/>
            <person name="Albert R."/>
            <person name="Binder M."/>
            <person name="Bloem J."/>
            <person name="Labutti K."/>
            <person name="Salamov A."/>
            <person name="Andreopoulos B."/>
            <person name="Baker S."/>
            <person name="Barry K."/>
            <person name="Bills G."/>
            <person name="Bluhm B."/>
            <person name="Cannon C."/>
            <person name="Castanera R."/>
            <person name="Culley D."/>
            <person name="Daum C."/>
            <person name="Ezra D."/>
            <person name="Gonzalez J."/>
            <person name="Henrissat B."/>
            <person name="Kuo A."/>
            <person name="Liang C."/>
            <person name="Lipzen A."/>
            <person name="Lutzoni F."/>
            <person name="Magnuson J."/>
            <person name="Mondo S."/>
            <person name="Nolan M."/>
            <person name="Ohm R."/>
            <person name="Pangilinan J."/>
            <person name="Park H.-J."/>
            <person name="Ramirez L."/>
            <person name="Alfaro M."/>
            <person name="Sun H."/>
            <person name="Tritt A."/>
            <person name="Yoshinaga Y."/>
            <person name="Zwiers L.-H."/>
            <person name="Turgeon B."/>
            <person name="Goodwin S."/>
            <person name="Spatafora J."/>
            <person name="Crous P."/>
            <person name="Grigoriev I."/>
        </authorList>
    </citation>
    <scope>NUCLEOTIDE SEQUENCE</scope>
    <source>
        <strain evidence="2">CBS 122367</strain>
    </source>
</reference>
<feature type="compositionally biased region" description="Acidic residues" evidence="1">
    <location>
        <begin position="49"/>
        <end position="65"/>
    </location>
</feature>